<evidence type="ECO:0000313" key="1">
    <source>
        <dbReference type="EMBL" id="SUZ99585.1"/>
    </source>
</evidence>
<dbReference type="EMBL" id="UINC01002716">
    <property type="protein sequence ID" value="SUZ99585.1"/>
    <property type="molecule type" value="Genomic_DNA"/>
</dbReference>
<protein>
    <submittedName>
        <fullName evidence="1">Uncharacterized protein</fullName>
    </submittedName>
</protein>
<sequence>MKVRGTRVLFVLAHLAVITGFFGITITANSEEPVANELGAAALRVFLDCERGCDMTFIRGEIPYINYIRDRLDAQVHVMVTRERSGSGREYTLLFYGLETFSGLDQRLRYYGSDTDTDDERRRGLTRVLKLGLVPYVMQTPAGGSLKVSYADTSREVPRLTSLGVQPADDPWNYWVFRSEVRGQVDRQDRRDETDVRGSFYASRTTENWRLGMGTSHSRMERNFEFDSGDTLRDVSRRSSLSGWGIKSLGEHWGVGLGARREQSSYRNLDRVARVAGAVEYNLYPYSQYAERSLTFGYYTGVTRLNYETQTIFGELEESRADQGLFIEYDLEQRWGDIGADIKASHFLDDMDLYRISIKGDIDYRIVRGLDINFWAEASLVRDQIYLAAGGTTDEEVLLGRRALDTEFETKVGLSLKYTFGSIYNNAVNNRLSGSSFTRLF</sequence>
<name>A0A381S674_9ZZZZ</name>
<organism evidence="1">
    <name type="scientific">marine metagenome</name>
    <dbReference type="NCBI Taxonomy" id="408172"/>
    <lineage>
        <taxon>unclassified sequences</taxon>
        <taxon>metagenomes</taxon>
        <taxon>ecological metagenomes</taxon>
    </lineage>
</organism>
<proteinExistence type="predicted"/>
<accession>A0A381S674</accession>
<gene>
    <name evidence="1" type="ORF">METZ01_LOCUS52439</name>
</gene>
<reference evidence="1" key="1">
    <citation type="submission" date="2018-05" db="EMBL/GenBank/DDBJ databases">
        <authorList>
            <person name="Lanie J.A."/>
            <person name="Ng W.-L."/>
            <person name="Kazmierczak K.M."/>
            <person name="Andrzejewski T.M."/>
            <person name="Davidsen T.M."/>
            <person name="Wayne K.J."/>
            <person name="Tettelin H."/>
            <person name="Glass J.I."/>
            <person name="Rusch D."/>
            <person name="Podicherti R."/>
            <person name="Tsui H.-C.T."/>
            <person name="Winkler M.E."/>
        </authorList>
    </citation>
    <scope>NUCLEOTIDE SEQUENCE</scope>
</reference>
<dbReference type="AlphaFoldDB" id="A0A381S674"/>